<comment type="caution">
    <text evidence="1">The sequence shown here is derived from an EMBL/GenBank/DDBJ whole genome shotgun (WGS) entry which is preliminary data.</text>
</comment>
<gene>
    <name evidence="1" type="ORF">GNY06_08965</name>
</gene>
<evidence type="ECO:0000313" key="2">
    <source>
        <dbReference type="Proteomes" id="UP000553459"/>
    </source>
</evidence>
<reference evidence="1 2" key="1">
    <citation type="submission" date="2019-11" db="EMBL/GenBank/DDBJ databases">
        <title>Characterization of Elizabethkingia argenteiflava sp. nov., isolated from inner surface of Soybean Pods.</title>
        <authorList>
            <person name="Mo S."/>
        </authorList>
    </citation>
    <scope>NUCLEOTIDE SEQUENCE [LARGE SCALE GENOMIC DNA]</scope>
    <source>
        <strain evidence="1 2">YB22</strain>
    </source>
</reference>
<protein>
    <submittedName>
        <fullName evidence="1">Uncharacterized protein</fullName>
    </submittedName>
</protein>
<dbReference type="Proteomes" id="UP000553459">
    <property type="component" value="Unassembled WGS sequence"/>
</dbReference>
<dbReference type="EMBL" id="JAAABJ010000543">
    <property type="protein sequence ID" value="NAW51502.1"/>
    <property type="molecule type" value="Genomic_DNA"/>
</dbReference>
<proteinExistence type="predicted"/>
<keyword evidence="2" id="KW-1185">Reference proteome</keyword>
<evidence type="ECO:0000313" key="1">
    <source>
        <dbReference type="EMBL" id="NAW51502.1"/>
    </source>
</evidence>
<dbReference type="AlphaFoldDB" id="A0A845PTE1"/>
<accession>A0A845PTE1</accession>
<sequence>MVQWKFAIALHENEEYKIKGLNIWNFSWNCVDKKVEVQDPYEGNVYYFKEYEIENENEKVNFVAGEFSNLMVGIYLKDDLSEGLE</sequence>
<name>A0A845PTE1_9FLAO</name>
<dbReference type="RefSeq" id="WP_166519780.1">
    <property type="nucleotide sequence ID" value="NZ_JAAABJ010000543.1"/>
</dbReference>
<organism evidence="1 2">
    <name type="scientific">Elizabethkingia argenteiflava</name>
    <dbReference type="NCBI Taxonomy" id="2681556"/>
    <lineage>
        <taxon>Bacteria</taxon>
        <taxon>Pseudomonadati</taxon>
        <taxon>Bacteroidota</taxon>
        <taxon>Flavobacteriia</taxon>
        <taxon>Flavobacteriales</taxon>
        <taxon>Weeksellaceae</taxon>
        <taxon>Elizabethkingia</taxon>
    </lineage>
</organism>